<protein>
    <submittedName>
        <fullName evidence="1">Uncharacterized protein</fullName>
    </submittedName>
</protein>
<dbReference type="AlphaFoldDB" id="X0YF14"/>
<name>X0YF14_9ZZZZ</name>
<sequence>MKNNLRKIIDELKEALELPHDVNDPYEKGCDDTTINQIKKLKSYEEKLRSRLETLKNDVVKYKNCEFNAPKVRRGMIMQLEEILGDET</sequence>
<accession>X0YF14</accession>
<comment type="caution">
    <text evidence="1">The sequence shown here is derived from an EMBL/GenBank/DDBJ whole genome shotgun (WGS) entry which is preliminary data.</text>
</comment>
<reference evidence="1" key="1">
    <citation type="journal article" date="2014" name="Front. Microbiol.">
        <title>High frequency of phylogenetically diverse reductive dehalogenase-homologous genes in deep subseafloor sedimentary metagenomes.</title>
        <authorList>
            <person name="Kawai M."/>
            <person name="Futagami T."/>
            <person name="Toyoda A."/>
            <person name="Takaki Y."/>
            <person name="Nishi S."/>
            <person name="Hori S."/>
            <person name="Arai W."/>
            <person name="Tsubouchi T."/>
            <person name="Morono Y."/>
            <person name="Uchiyama I."/>
            <person name="Ito T."/>
            <person name="Fujiyama A."/>
            <person name="Inagaki F."/>
            <person name="Takami H."/>
        </authorList>
    </citation>
    <scope>NUCLEOTIDE SEQUENCE</scope>
    <source>
        <strain evidence="1">Expedition CK06-06</strain>
    </source>
</reference>
<dbReference type="EMBL" id="BARS01050165">
    <property type="protein sequence ID" value="GAG45842.1"/>
    <property type="molecule type" value="Genomic_DNA"/>
</dbReference>
<gene>
    <name evidence="1" type="ORF">S01H1_74937</name>
</gene>
<organism evidence="1">
    <name type="scientific">marine sediment metagenome</name>
    <dbReference type="NCBI Taxonomy" id="412755"/>
    <lineage>
        <taxon>unclassified sequences</taxon>
        <taxon>metagenomes</taxon>
        <taxon>ecological metagenomes</taxon>
    </lineage>
</organism>
<evidence type="ECO:0000313" key="1">
    <source>
        <dbReference type="EMBL" id="GAG45842.1"/>
    </source>
</evidence>
<proteinExistence type="predicted"/>